<dbReference type="AlphaFoldDB" id="A0A517TU53"/>
<feature type="transmembrane region" description="Helical" evidence="1">
    <location>
        <begin position="37"/>
        <end position="56"/>
    </location>
</feature>
<feature type="transmembrane region" description="Helical" evidence="1">
    <location>
        <begin position="183"/>
        <end position="203"/>
    </location>
</feature>
<feature type="transmembrane region" description="Helical" evidence="1">
    <location>
        <begin position="6"/>
        <end position="25"/>
    </location>
</feature>
<evidence type="ECO:0000256" key="1">
    <source>
        <dbReference type="SAM" id="Phobius"/>
    </source>
</evidence>
<protein>
    <submittedName>
        <fullName evidence="2">Uncharacterized protein</fullName>
    </submittedName>
</protein>
<organism evidence="2 3">
    <name type="scientific">Lacipirellula limnantheis</name>
    <dbReference type="NCBI Taxonomy" id="2528024"/>
    <lineage>
        <taxon>Bacteria</taxon>
        <taxon>Pseudomonadati</taxon>
        <taxon>Planctomycetota</taxon>
        <taxon>Planctomycetia</taxon>
        <taxon>Pirellulales</taxon>
        <taxon>Lacipirellulaceae</taxon>
        <taxon>Lacipirellula</taxon>
    </lineage>
</organism>
<sequence length="218" mass="23752">MLPDPFRLSIALVPLAAYCVLLGLINARRRPFITTGGCDLAALGAAMSGLVLVGPIELFRPEAASQDYGGFVWLFLIVFYWLCVWLAVLVARPRLVVYNVRGEELRPALAEAARRLDPHARWAGDNLAMPNLGVSLHIECFEIMRHCSLVSSGGKQNMAGWERLSAELRTELAGLRVAPNPRALGLMLAASLLLTASIGRMLAAPQQVAQAMKEMLSF</sequence>
<keyword evidence="1" id="KW-1133">Transmembrane helix</keyword>
<keyword evidence="3" id="KW-1185">Reference proteome</keyword>
<keyword evidence="1" id="KW-0472">Membrane</keyword>
<dbReference type="Proteomes" id="UP000317909">
    <property type="component" value="Chromosome"/>
</dbReference>
<dbReference type="RefSeq" id="WP_145431513.1">
    <property type="nucleotide sequence ID" value="NZ_CP036339.1"/>
</dbReference>
<evidence type="ECO:0000313" key="3">
    <source>
        <dbReference type="Proteomes" id="UP000317909"/>
    </source>
</evidence>
<name>A0A517TU53_9BACT</name>
<keyword evidence="1" id="KW-0812">Transmembrane</keyword>
<feature type="transmembrane region" description="Helical" evidence="1">
    <location>
        <begin position="68"/>
        <end position="91"/>
    </location>
</feature>
<evidence type="ECO:0000313" key="2">
    <source>
        <dbReference type="EMBL" id="QDT71897.1"/>
    </source>
</evidence>
<dbReference type="KEGG" id="llh:I41_10580"/>
<proteinExistence type="predicted"/>
<dbReference type="OrthoDB" id="265453at2"/>
<accession>A0A517TU53</accession>
<reference evidence="2 3" key="1">
    <citation type="submission" date="2019-02" db="EMBL/GenBank/DDBJ databases">
        <title>Deep-cultivation of Planctomycetes and their phenomic and genomic characterization uncovers novel biology.</title>
        <authorList>
            <person name="Wiegand S."/>
            <person name="Jogler M."/>
            <person name="Boedeker C."/>
            <person name="Pinto D."/>
            <person name="Vollmers J."/>
            <person name="Rivas-Marin E."/>
            <person name="Kohn T."/>
            <person name="Peeters S.H."/>
            <person name="Heuer A."/>
            <person name="Rast P."/>
            <person name="Oberbeckmann S."/>
            <person name="Bunk B."/>
            <person name="Jeske O."/>
            <person name="Meyerdierks A."/>
            <person name="Storesund J.E."/>
            <person name="Kallscheuer N."/>
            <person name="Luecker S."/>
            <person name="Lage O.M."/>
            <person name="Pohl T."/>
            <person name="Merkel B.J."/>
            <person name="Hornburger P."/>
            <person name="Mueller R.-W."/>
            <person name="Bruemmer F."/>
            <person name="Labrenz M."/>
            <person name="Spormann A.M."/>
            <person name="Op den Camp H."/>
            <person name="Overmann J."/>
            <person name="Amann R."/>
            <person name="Jetten M.S.M."/>
            <person name="Mascher T."/>
            <person name="Medema M.H."/>
            <person name="Devos D.P."/>
            <person name="Kaster A.-K."/>
            <person name="Ovreas L."/>
            <person name="Rohde M."/>
            <person name="Galperin M.Y."/>
            <person name="Jogler C."/>
        </authorList>
    </citation>
    <scope>NUCLEOTIDE SEQUENCE [LARGE SCALE GENOMIC DNA]</scope>
    <source>
        <strain evidence="2 3">I41</strain>
    </source>
</reference>
<gene>
    <name evidence="2" type="ORF">I41_10580</name>
</gene>
<dbReference type="EMBL" id="CP036339">
    <property type="protein sequence ID" value="QDT71897.1"/>
    <property type="molecule type" value="Genomic_DNA"/>
</dbReference>